<gene>
    <name evidence="2" type="primary">epsJ_2</name>
    <name evidence="2" type="ORF">SSLFYP6_01506</name>
</gene>
<dbReference type="Gene3D" id="3.90.550.10">
    <property type="entry name" value="Spore Coat Polysaccharide Biosynthesis Protein SpsA, Chain A"/>
    <property type="match status" value="1"/>
</dbReference>
<dbReference type="SUPFAM" id="SSF53448">
    <property type="entry name" value="Nucleotide-diphospho-sugar transferases"/>
    <property type="match status" value="1"/>
</dbReference>
<organism evidence="2">
    <name type="scientific">Streptococcus salivarius</name>
    <dbReference type="NCBI Taxonomy" id="1304"/>
    <lineage>
        <taxon>Bacteria</taxon>
        <taxon>Bacillati</taxon>
        <taxon>Bacillota</taxon>
        <taxon>Bacilli</taxon>
        <taxon>Lactobacillales</taxon>
        <taxon>Streptococcaceae</taxon>
        <taxon>Streptococcus</taxon>
    </lineage>
</organism>
<sequence length="319" mass="37454">MSKPAISVIIPVYNAQEGLSQCIDSLLDQTFSDYEIIILNDGSTDNSLEVIQNYASKNDSIRVIDKENEGVAKTRNRGIVLAKGEYIVFIDNDDFIAPDYLECFYEAIEKEKLDIVIGGYKRVNKDHKILFQQDLSQTDWSKYIVVAPWARIYRTSFLKENDIQFFDYPIGEDVIFTLTAYNLTDKIKVIDYNGYNWFFNERSISNTSQRGFNPKIDIIYFLSCLKDVAGDSEYIKYYVKRYYIWYLLFSGKAASSKQFVEQHRRIQDWIRKENFKSKLTPFSKSVRGERIQTKIYVVIFRLIEHLRLVTLFSKFYCKG</sequence>
<dbReference type="AlphaFoldDB" id="A0A6N3BZC3"/>
<evidence type="ECO:0000259" key="1">
    <source>
        <dbReference type="Pfam" id="PF00535"/>
    </source>
</evidence>
<keyword evidence="2" id="KW-0808">Transferase</keyword>
<dbReference type="InterPro" id="IPR029044">
    <property type="entry name" value="Nucleotide-diphossugar_trans"/>
</dbReference>
<dbReference type="PANTHER" id="PTHR22916:SF3">
    <property type="entry name" value="UDP-GLCNAC:BETAGAL BETA-1,3-N-ACETYLGLUCOSAMINYLTRANSFERASE-LIKE PROTEIN 1"/>
    <property type="match status" value="1"/>
</dbReference>
<dbReference type="Pfam" id="PF00535">
    <property type="entry name" value="Glycos_transf_2"/>
    <property type="match status" value="1"/>
</dbReference>
<dbReference type="RefSeq" id="WP_156685272.1">
    <property type="nucleotide sequence ID" value="NZ_CACRUJ010000006.1"/>
</dbReference>
<dbReference type="EMBL" id="CACRUJ010000006">
    <property type="protein sequence ID" value="VYU08089.1"/>
    <property type="molecule type" value="Genomic_DNA"/>
</dbReference>
<evidence type="ECO:0000313" key="2">
    <source>
        <dbReference type="EMBL" id="VYU08089.1"/>
    </source>
</evidence>
<proteinExistence type="predicted"/>
<protein>
    <submittedName>
        <fullName evidence="2">Putative glycosyltransferase EpsJ</fullName>
        <ecNumber evidence="2">2.4.-.-</ecNumber>
    </submittedName>
</protein>
<dbReference type="InterPro" id="IPR001173">
    <property type="entry name" value="Glyco_trans_2-like"/>
</dbReference>
<dbReference type="PANTHER" id="PTHR22916">
    <property type="entry name" value="GLYCOSYLTRANSFERASE"/>
    <property type="match status" value="1"/>
</dbReference>
<dbReference type="GO" id="GO:0016758">
    <property type="term" value="F:hexosyltransferase activity"/>
    <property type="evidence" value="ECO:0007669"/>
    <property type="project" value="UniProtKB-ARBA"/>
</dbReference>
<name>A0A6N3BZC3_STRSL</name>
<feature type="domain" description="Glycosyltransferase 2-like" evidence="1">
    <location>
        <begin position="7"/>
        <end position="136"/>
    </location>
</feature>
<keyword evidence="2" id="KW-0328">Glycosyltransferase</keyword>
<reference evidence="2" key="1">
    <citation type="submission" date="2019-11" db="EMBL/GenBank/DDBJ databases">
        <authorList>
            <person name="Feng L."/>
        </authorList>
    </citation>
    <scope>NUCLEOTIDE SEQUENCE</scope>
    <source>
        <strain evidence="2">SSalivariusLFYP6</strain>
    </source>
</reference>
<dbReference type="EC" id="2.4.-.-" evidence="2"/>
<accession>A0A6N3BZC3</accession>
<dbReference type="CDD" id="cd00761">
    <property type="entry name" value="Glyco_tranf_GTA_type"/>
    <property type="match status" value="1"/>
</dbReference>